<dbReference type="OrthoDB" id="2348006at2759"/>
<feature type="non-terminal residue" evidence="2">
    <location>
        <position position="129"/>
    </location>
</feature>
<dbReference type="PANTHER" id="PTHR12143">
    <property type="entry name" value="PEPTIDE N-GLYCANASE PNGASE -RELATED"/>
    <property type="match status" value="1"/>
</dbReference>
<dbReference type="GO" id="GO:0005829">
    <property type="term" value="C:cytosol"/>
    <property type="evidence" value="ECO:0007669"/>
    <property type="project" value="TreeGrafter"/>
</dbReference>
<dbReference type="GO" id="GO:0005634">
    <property type="term" value="C:nucleus"/>
    <property type="evidence" value="ECO:0007669"/>
    <property type="project" value="TreeGrafter"/>
</dbReference>
<dbReference type="AlphaFoldDB" id="A0A9N9JKP6"/>
<feature type="domain" description="Glycosyl hydrolase family 92" evidence="1">
    <location>
        <begin position="1"/>
        <end position="93"/>
    </location>
</feature>
<dbReference type="InterPro" id="IPR012939">
    <property type="entry name" value="Glyco_hydro_92"/>
</dbReference>
<organism evidence="2 3">
    <name type="scientific">Dentiscutata erythropus</name>
    <dbReference type="NCBI Taxonomy" id="1348616"/>
    <lineage>
        <taxon>Eukaryota</taxon>
        <taxon>Fungi</taxon>
        <taxon>Fungi incertae sedis</taxon>
        <taxon>Mucoromycota</taxon>
        <taxon>Glomeromycotina</taxon>
        <taxon>Glomeromycetes</taxon>
        <taxon>Diversisporales</taxon>
        <taxon>Gigasporaceae</taxon>
        <taxon>Dentiscutata</taxon>
    </lineage>
</organism>
<dbReference type="Proteomes" id="UP000789405">
    <property type="component" value="Unassembled WGS sequence"/>
</dbReference>
<proteinExistence type="predicted"/>
<dbReference type="GO" id="GO:0006516">
    <property type="term" value="P:glycoprotein catabolic process"/>
    <property type="evidence" value="ECO:0007669"/>
    <property type="project" value="TreeGrafter"/>
</dbReference>
<name>A0A9N9JKP6_9GLOM</name>
<comment type="caution">
    <text evidence="2">The sequence shown here is derived from an EMBL/GenBank/DDBJ whole genome shotgun (WGS) entry which is preliminary data.</text>
</comment>
<evidence type="ECO:0000313" key="3">
    <source>
        <dbReference type="Proteomes" id="UP000789405"/>
    </source>
</evidence>
<dbReference type="GO" id="GO:0000224">
    <property type="term" value="F:peptide-N4-(N-acetyl-beta-glucosaminyl)asparagine amidase activity"/>
    <property type="evidence" value="ECO:0007669"/>
    <property type="project" value="TreeGrafter"/>
</dbReference>
<evidence type="ECO:0000259" key="1">
    <source>
        <dbReference type="Pfam" id="PF07971"/>
    </source>
</evidence>
<evidence type="ECO:0000313" key="2">
    <source>
        <dbReference type="EMBL" id="CAG8786642.1"/>
    </source>
</evidence>
<dbReference type="Pfam" id="PF07971">
    <property type="entry name" value="Glyco_hydro_92"/>
    <property type="match status" value="1"/>
</dbReference>
<dbReference type="InterPro" id="IPR050883">
    <property type="entry name" value="PNGase"/>
</dbReference>
<keyword evidence="3" id="KW-1185">Reference proteome</keyword>
<dbReference type="Gene3D" id="3.30.2080.10">
    <property type="entry name" value="GH92 mannosidase domain"/>
    <property type="match status" value="1"/>
</dbReference>
<protein>
    <submittedName>
        <fullName evidence="2">21518_t:CDS:1</fullName>
    </submittedName>
</protein>
<reference evidence="2" key="1">
    <citation type="submission" date="2021-06" db="EMBL/GenBank/DDBJ databases">
        <authorList>
            <person name="Kallberg Y."/>
            <person name="Tangrot J."/>
            <person name="Rosling A."/>
        </authorList>
    </citation>
    <scope>NUCLEOTIDE SEQUENCE</scope>
    <source>
        <strain evidence="2">MA453B</strain>
    </source>
</reference>
<dbReference type="EMBL" id="CAJVPY010024402">
    <property type="protein sequence ID" value="CAG8786642.1"/>
    <property type="molecule type" value="Genomic_DNA"/>
</dbReference>
<dbReference type="PANTHER" id="PTHR12143:SF43">
    <property type="entry name" value="PUTATIVE-RELATED"/>
    <property type="match status" value="1"/>
</dbReference>
<gene>
    <name evidence="2" type="ORF">DERYTH_LOCUS20546</name>
</gene>
<sequence length="129" mass="14631">NDDSGAMGSWYAFNAIGIFPLAGTDIYLINSPFFKKVTIYLSPLKTFTILAHGLTDINIYVQNVTINNKEWKKTWFRHEDISSGAVMEFHMGPEPSKIWGVMEHHEGDKEIEDRVVPPSMSDILINKSN</sequence>
<accession>A0A9N9JKP6</accession>